<evidence type="ECO:0000259" key="6">
    <source>
        <dbReference type="Pfam" id="PF00144"/>
    </source>
</evidence>
<evidence type="ECO:0000256" key="3">
    <source>
        <dbReference type="ARBA" id="ARBA00012663"/>
    </source>
</evidence>
<protein>
    <recommendedName>
        <fullName evidence="3">beta-N-acetylhexosaminidase</fullName>
        <ecNumber evidence="3">3.2.1.52</ecNumber>
    </recommendedName>
</protein>
<dbReference type="GO" id="GO:0004563">
    <property type="term" value="F:beta-N-acetylhexosaminidase activity"/>
    <property type="evidence" value="ECO:0007669"/>
    <property type="project" value="UniProtKB-EC"/>
</dbReference>
<dbReference type="AlphaFoldDB" id="A0A495PYG1"/>
<evidence type="ECO:0000313" key="9">
    <source>
        <dbReference type="Proteomes" id="UP000276282"/>
    </source>
</evidence>
<organism evidence="8 9">
    <name type="scientific">Gillisia mitskevichiae</name>
    <dbReference type="NCBI Taxonomy" id="270921"/>
    <lineage>
        <taxon>Bacteria</taxon>
        <taxon>Pseudomonadati</taxon>
        <taxon>Bacteroidota</taxon>
        <taxon>Flavobacteriia</taxon>
        <taxon>Flavobacteriales</taxon>
        <taxon>Flavobacteriaceae</taxon>
        <taxon>Gillisia</taxon>
    </lineage>
</organism>
<dbReference type="SUPFAM" id="SSF56601">
    <property type="entry name" value="beta-lactamase/transpeptidase-like"/>
    <property type="match status" value="1"/>
</dbReference>
<proteinExistence type="inferred from homology"/>
<dbReference type="InterPro" id="IPR017853">
    <property type="entry name" value="GH"/>
</dbReference>
<dbReference type="InterPro" id="IPR036881">
    <property type="entry name" value="Glyco_hydro_3_C_sf"/>
</dbReference>
<comment type="similarity">
    <text evidence="2">Belongs to the glycosyl hydrolase 3 family.</text>
</comment>
<dbReference type="Pfam" id="PF00144">
    <property type="entry name" value="Beta-lactamase"/>
    <property type="match status" value="1"/>
</dbReference>
<dbReference type="GO" id="GO:0005975">
    <property type="term" value="P:carbohydrate metabolic process"/>
    <property type="evidence" value="ECO:0007669"/>
    <property type="project" value="InterPro"/>
</dbReference>
<dbReference type="InterPro" id="IPR050226">
    <property type="entry name" value="NagZ_Beta-hexosaminidase"/>
</dbReference>
<keyword evidence="5" id="KW-0326">Glycosidase</keyword>
<dbReference type="InterPro" id="IPR019800">
    <property type="entry name" value="Glyco_hydro_3_AS"/>
</dbReference>
<dbReference type="Gene3D" id="3.20.20.300">
    <property type="entry name" value="Glycoside hydrolase, family 3, N-terminal domain"/>
    <property type="match status" value="1"/>
</dbReference>
<comment type="catalytic activity">
    <reaction evidence="1">
        <text>Hydrolysis of terminal non-reducing N-acetyl-D-hexosamine residues in N-acetyl-beta-D-hexosaminides.</text>
        <dbReference type="EC" id="3.2.1.52"/>
    </reaction>
</comment>
<reference evidence="8 9" key="1">
    <citation type="submission" date="2018-10" db="EMBL/GenBank/DDBJ databases">
        <title>Genomic Encyclopedia of Archaeal and Bacterial Type Strains, Phase II (KMG-II): from individual species to whole genera.</title>
        <authorList>
            <person name="Goeker M."/>
        </authorList>
    </citation>
    <scope>NUCLEOTIDE SEQUENCE [LARGE SCALE GENOMIC DNA]</scope>
    <source>
        <strain evidence="8 9">DSM 19839</strain>
    </source>
</reference>
<dbReference type="PRINTS" id="PR00133">
    <property type="entry name" value="GLHYDRLASE3"/>
</dbReference>
<dbReference type="EMBL" id="RBLG01000001">
    <property type="protein sequence ID" value="RKS55359.1"/>
    <property type="molecule type" value="Genomic_DNA"/>
</dbReference>
<feature type="domain" description="Beta-lactamase-related" evidence="6">
    <location>
        <begin position="609"/>
        <end position="971"/>
    </location>
</feature>
<keyword evidence="4 8" id="KW-0378">Hydrolase</keyword>
<dbReference type="PANTHER" id="PTHR30480">
    <property type="entry name" value="BETA-HEXOSAMINIDASE-RELATED"/>
    <property type="match status" value="1"/>
</dbReference>
<evidence type="ECO:0000313" key="8">
    <source>
        <dbReference type="EMBL" id="RKS55359.1"/>
    </source>
</evidence>
<dbReference type="SUPFAM" id="SSF52279">
    <property type="entry name" value="Beta-D-glucan exohydrolase, C-terminal domain"/>
    <property type="match status" value="1"/>
</dbReference>
<name>A0A495PYG1_9FLAO</name>
<evidence type="ECO:0000256" key="2">
    <source>
        <dbReference type="ARBA" id="ARBA00005336"/>
    </source>
</evidence>
<evidence type="ECO:0000256" key="5">
    <source>
        <dbReference type="ARBA" id="ARBA00023295"/>
    </source>
</evidence>
<dbReference type="PROSITE" id="PS00775">
    <property type="entry name" value="GLYCOSYL_HYDROL_F3"/>
    <property type="match status" value="1"/>
</dbReference>
<dbReference type="InterPro" id="IPR001466">
    <property type="entry name" value="Beta-lactam-related"/>
</dbReference>
<comment type="caution">
    <text evidence="8">The sequence shown here is derived from an EMBL/GenBank/DDBJ whole genome shotgun (WGS) entry which is preliminary data.</text>
</comment>
<sequence>MVYYYNLLLNMKFIKFYTTLFLITNICANIFAQETKAKVPEFVQYEHSVWVDSVMATLSQEERIAQLIMVAAYSNRGEEHKQEILKQIKEQKIGGLIFFQGGPVRQVTQMNEYQEASKVPLLGAIDAEWGLGMRLDSTISYPFQMSLGAIQNDSLIYAMGVEVAKQIKRVGLHLNFAPVVDVNNNAANPVINFRSFGENKINVAEKGIAYMLGLQDAGVLPTAKHFPGHGDTDTDSHYALPRITHSRARLDETELYPFREIIKAGIGGVMVAHLDIPALDSTGVPSTLSKPIISGLLKEELGFRGLIVTDAMNMKGVTEGHTPGEVDKDAILAGNDLLEFTVAVPKAIEEIKKAIKQGLISQKEIDARCRKILAIKQWAGLDKYKVIDIKNIDKDLNSSSTELLNRNLTEASLTVLRNQSDLLPLQQLDTLKIAAISIGGDKDNQFQKSLDLYTKIAHFSIPYEASIAELDSVKEQLSTFNLVILGIHDDSKFPRNNMKLTADVQSFLKSISKEKKSILTFFKNPYSLDNLGVAESVSSLILTYQDSKNSEDLAAQLIFGGVGANGKLPVSIGDKFKEGDGLDISGGMRFKYTLPEDANMNAELLNRKVDSLMQQAIDLKAIPGGQILIAKNQKVVFHKAYGYQSYSDTTKVKLTDLYDLASVTKISSALPALMKLKDDNKFSLEEGIETYLPYFKNSNKAGVSMRKILAHQAGFKPWIPYWKTTLRKNGTYKWKTIKKDSSARFPIKIAENMWLFKDYQKEIFKQIKKSKLEKEQKYLYSGLAFYLFPSLVENLTKEDFASYLDAKFYDKLGASTLTYNPNREYKLDRIMPTENDFLFRKEAIRGTVHDEGAIMMSGVSANAGLFSNANDIAKLMQMYLNKGTYGEEQYITEATMEEFTKYQFPDNNNRRGLGFDKPSLGERSINGNTAISASNSSFGHTGFTGTMVWMDPETNLLYIFLSNRVLPTRDNTLLYKSNTRTKIQQVLYEAMRD</sequence>
<dbReference type="GO" id="GO:0009254">
    <property type="term" value="P:peptidoglycan turnover"/>
    <property type="evidence" value="ECO:0007669"/>
    <property type="project" value="TreeGrafter"/>
</dbReference>
<dbReference type="SUPFAM" id="SSF51445">
    <property type="entry name" value="(Trans)glycosidases"/>
    <property type="match status" value="1"/>
</dbReference>
<dbReference type="Proteomes" id="UP000276282">
    <property type="component" value="Unassembled WGS sequence"/>
</dbReference>
<dbReference type="InterPro" id="IPR001764">
    <property type="entry name" value="Glyco_hydro_3_N"/>
</dbReference>
<dbReference type="PANTHER" id="PTHR30480:SF13">
    <property type="entry name" value="BETA-HEXOSAMINIDASE"/>
    <property type="match status" value="1"/>
</dbReference>
<keyword evidence="9" id="KW-1185">Reference proteome</keyword>
<evidence type="ECO:0000259" key="7">
    <source>
        <dbReference type="Pfam" id="PF00933"/>
    </source>
</evidence>
<dbReference type="Gene3D" id="3.40.50.1700">
    <property type="entry name" value="Glycoside hydrolase family 3 C-terminal domain"/>
    <property type="match status" value="1"/>
</dbReference>
<evidence type="ECO:0000256" key="1">
    <source>
        <dbReference type="ARBA" id="ARBA00001231"/>
    </source>
</evidence>
<feature type="domain" description="Glycoside hydrolase family 3 N-terminal" evidence="7">
    <location>
        <begin position="61"/>
        <end position="374"/>
    </location>
</feature>
<dbReference type="Gene3D" id="3.40.710.10">
    <property type="entry name" value="DD-peptidase/beta-lactamase superfamily"/>
    <property type="match status" value="1"/>
</dbReference>
<dbReference type="Pfam" id="PF00933">
    <property type="entry name" value="Glyco_hydro_3"/>
    <property type="match status" value="1"/>
</dbReference>
<dbReference type="InterPro" id="IPR036962">
    <property type="entry name" value="Glyco_hydro_3_N_sf"/>
</dbReference>
<evidence type="ECO:0000256" key="4">
    <source>
        <dbReference type="ARBA" id="ARBA00022801"/>
    </source>
</evidence>
<gene>
    <name evidence="8" type="ORF">BC962_0320</name>
</gene>
<dbReference type="InterPro" id="IPR012338">
    <property type="entry name" value="Beta-lactam/transpept-like"/>
</dbReference>
<accession>A0A495PYG1</accession>
<dbReference type="EC" id="3.2.1.52" evidence="3"/>